<organism evidence="1 2">
    <name type="scientific">Nostoc spongiaeforme FACHB-130</name>
    <dbReference type="NCBI Taxonomy" id="1357510"/>
    <lineage>
        <taxon>Bacteria</taxon>
        <taxon>Bacillati</taxon>
        <taxon>Cyanobacteriota</taxon>
        <taxon>Cyanophyceae</taxon>
        <taxon>Nostocales</taxon>
        <taxon>Nostocaceae</taxon>
        <taxon>Nostoc</taxon>
    </lineage>
</organism>
<comment type="caution">
    <text evidence="1">The sequence shown here is derived from an EMBL/GenBank/DDBJ whole genome shotgun (WGS) entry which is preliminary data.</text>
</comment>
<dbReference type="Proteomes" id="UP000603457">
    <property type="component" value="Unassembled WGS sequence"/>
</dbReference>
<evidence type="ECO:0000313" key="2">
    <source>
        <dbReference type="Proteomes" id="UP000603457"/>
    </source>
</evidence>
<accession>A0ABR8FV75</accession>
<dbReference type="EMBL" id="JACJTB010000005">
    <property type="protein sequence ID" value="MBD2594147.1"/>
    <property type="molecule type" value="Genomic_DNA"/>
</dbReference>
<reference evidence="1 2" key="1">
    <citation type="journal article" date="2020" name="ISME J.">
        <title>Comparative genomics reveals insights into cyanobacterial evolution and habitat adaptation.</title>
        <authorList>
            <person name="Chen M.Y."/>
            <person name="Teng W.K."/>
            <person name="Zhao L."/>
            <person name="Hu C.X."/>
            <person name="Zhou Y.K."/>
            <person name="Han B.P."/>
            <person name="Song L.R."/>
            <person name="Shu W.S."/>
        </authorList>
    </citation>
    <scope>NUCLEOTIDE SEQUENCE [LARGE SCALE GENOMIC DNA]</scope>
    <source>
        <strain evidence="1 2">FACHB-130</strain>
    </source>
</reference>
<sequence length="54" mass="6167">MGINLDFSQERNPGGWEVWEVWEDGEEIFPPTLPSLPTLPTLPTHYSPNLITFP</sequence>
<gene>
    <name evidence="1" type="ORF">H6G74_07355</name>
</gene>
<keyword evidence="2" id="KW-1185">Reference proteome</keyword>
<proteinExistence type="predicted"/>
<evidence type="ECO:0000313" key="1">
    <source>
        <dbReference type="EMBL" id="MBD2594147.1"/>
    </source>
</evidence>
<name>A0ABR8FV75_9NOSO</name>
<protein>
    <submittedName>
        <fullName evidence="1">Uncharacterized protein</fullName>
    </submittedName>
</protein>